<dbReference type="Pfam" id="PF01753">
    <property type="entry name" value="zf-MYND"/>
    <property type="match status" value="1"/>
</dbReference>
<reference evidence="6 7" key="1">
    <citation type="journal article" date="2015" name="Plant Cell">
        <title>Oil accumulation by the oleaginous diatom Fistulifera solaris as revealed by the genome and transcriptome.</title>
        <authorList>
            <person name="Tanaka T."/>
            <person name="Maeda Y."/>
            <person name="Veluchamy A."/>
            <person name="Tanaka M."/>
            <person name="Abida H."/>
            <person name="Marechal E."/>
            <person name="Bowler C."/>
            <person name="Muto M."/>
            <person name="Sunaga Y."/>
            <person name="Tanaka M."/>
            <person name="Yoshino T."/>
            <person name="Taniguchi T."/>
            <person name="Fukuda Y."/>
            <person name="Nemoto M."/>
            <person name="Matsumoto M."/>
            <person name="Wong P.S."/>
            <person name="Aburatani S."/>
            <person name="Fujibuchi W."/>
        </authorList>
    </citation>
    <scope>NUCLEOTIDE SEQUENCE [LARGE SCALE GENOMIC DNA]</scope>
    <source>
        <strain evidence="6 7">JPCC DA0580</strain>
    </source>
</reference>
<evidence type="ECO:0000256" key="4">
    <source>
        <dbReference type="PROSITE-ProRule" id="PRU00134"/>
    </source>
</evidence>
<keyword evidence="1" id="KW-0479">Metal-binding</keyword>
<evidence type="ECO:0000256" key="2">
    <source>
        <dbReference type="ARBA" id="ARBA00022771"/>
    </source>
</evidence>
<evidence type="ECO:0000259" key="5">
    <source>
        <dbReference type="PROSITE" id="PS50865"/>
    </source>
</evidence>
<evidence type="ECO:0000313" key="6">
    <source>
        <dbReference type="EMBL" id="GAX15111.1"/>
    </source>
</evidence>
<dbReference type="EMBL" id="BDSP01000087">
    <property type="protein sequence ID" value="GAX15111.1"/>
    <property type="molecule type" value="Genomic_DNA"/>
</dbReference>
<keyword evidence="7" id="KW-1185">Reference proteome</keyword>
<dbReference type="SUPFAM" id="SSF144232">
    <property type="entry name" value="HIT/MYND zinc finger-like"/>
    <property type="match status" value="1"/>
</dbReference>
<feature type="domain" description="MYND-type" evidence="5">
    <location>
        <begin position="33"/>
        <end position="72"/>
    </location>
</feature>
<evidence type="ECO:0000256" key="1">
    <source>
        <dbReference type="ARBA" id="ARBA00022723"/>
    </source>
</evidence>
<dbReference type="InterPro" id="IPR002893">
    <property type="entry name" value="Znf_MYND"/>
</dbReference>
<evidence type="ECO:0000256" key="3">
    <source>
        <dbReference type="ARBA" id="ARBA00022833"/>
    </source>
</evidence>
<keyword evidence="2 4" id="KW-0863">Zinc-finger</keyword>
<evidence type="ECO:0000313" key="7">
    <source>
        <dbReference type="Proteomes" id="UP000198406"/>
    </source>
</evidence>
<organism evidence="6 7">
    <name type="scientific">Fistulifera solaris</name>
    <name type="common">Oleaginous diatom</name>
    <dbReference type="NCBI Taxonomy" id="1519565"/>
    <lineage>
        <taxon>Eukaryota</taxon>
        <taxon>Sar</taxon>
        <taxon>Stramenopiles</taxon>
        <taxon>Ochrophyta</taxon>
        <taxon>Bacillariophyta</taxon>
        <taxon>Bacillariophyceae</taxon>
        <taxon>Bacillariophycidae</taxon>
        <taxon>Naviculales</taxon>
        <taxon>Naviculaceae</taxon>
        <taxon>Fistulifera</taxon>
    </lineage>
</organism>
<dbReference type="InParanoid" id="A0A1Z5JMU5"/>
<keyword evidence="3" id="KW-0862">Zinc</keyword>
<sequence length="382" mass="44209">MPANENFPSACDIKALAKKHPLKDPLLQEEPWCATCHSRPETRLLCCSRCHTAWYCSKDCQIADYREHKEDCLDVSKHWKLVKEELVKEEAASLRMTRIAGNDENLFETRVGFFGEMEETQDYMEARLGLMTTYVEAAFRAEIKSVWEKALHHALALLRLDSTGPPTPLLYAALFIPLILHRDDDTCALVRFWLKLKLERVEDIHKYLLMHTQSEEGDWIYPREINCRFHNFCDQCPELTNPDLPMPFLLVLLIVKCGVVARYDANRRSIKAFESTSGGQRIHEVQMAMEEMLIDENLVNIKSQQHQVDHLIRLIQRKNPTALPAILSPAPIAAYFDHFLEEEDNLGEVSTEALSLLVYCKRCLFRIPGSFKVLKRHFEKHS</sequence>
<gene>
    <name evidence="6" type="ORF">FisN_12Lu378</name>
</gene>
<dbReference type="AlphaFoldDB" id="A0A1Z5JMU5"/>
<dbReference type="PROSITE" id="PS50865">
    <property type="entry name" value="ZF_MYND_2"/>
    <property type="match status" value="1"/>
</dbReference>
<name>A0A1Z5JMU5_FISSO</name>
<dbReference type="PROSITE" id="PS01360">
    <property type="entry name" value="ZF_MYND_1"/>
    <property type="match status" value="1"/>
</dbReference>
<dbReference type="GO" id="GO:0008270">
    <property type="term" value="F:zinc ion binding"/>
    <property type="evidence" value="ECO:0007669"/>
    <property type="project" value="UniProtKB-KW"/>
</dbReference>
<dbReference type="OrthoDB" id="5952526at2759"/>
<proteinExistence type="predicted"/>
<protein>
    <recommendedName>
        <fullName evidence="5">MYND-type domain-containing protein</fullName>
    </recommendedName>
</protein>
<accession>A0A1Z5JMU5</accession>
<dbReference type="Proteomes" id="UP000198406">
    <property type="component" value="Unassembled WGS sequence"/>
</dbReference>
<dbReference type="Gene3D" id="6.10.140.2220">
    <property type="match status" value="1"/>
</dbReference>
<comment type="caution">
    <text evidence="6">The sequence shown here is derived from an EMBL/GenBank/DDBJ whole genome shotgun (WGS) entry which is preliminary data.</text>
</comment>